<evidence type="ECO:0000256" key="13">
    <source>
        <dbReference type="SAM" id="SignalP"/>
    </source>
</evidence>
<evidence type="ECO:0000256" key="4">
    <source>
        <dbReference type="ARBA" id="ARBA00016202"/>
    </source>
</evidence>
<dbReference type="Gene3D" id="2.50.20.10">
    <property type="entry name" value="Lipoprotein localisation LolA/LolB/LppX"/>
    <property type="match status" value="1"/>
</dbReference>
<dbReference type="SUPFAM" id="SSF89392">
    <property type="entry name" value="Prokaryotic lipoproteins and lipoprotein localization factors"/>
    <property type="match status" value="1"/>
</dbReference>
<keyword evidence="7" id="KW-0653">Protein transport</keyword>
<feature type="chain" id="PRO_5045032663" description="Outer-membrane lipoprotein LolB" evidence="13">
    <location>
        <begin position="25"/>
        <end position="199"/>
    </location>
</feature>
<evidence type="ECO:0000256" key="3">
    <source>
        <dbReference type="ARBA" id="ARBA00011245"/>
    </source>
</evidence>
<dbReference type="EMBL" id="JAWCUA010000001">
    <property type="protein sequence ID" value="MDU0111984.1"/>
    <property type="molecule type" value="Genomic_DNA"/>
</dbReference>
<keyword evidence="11" id="KW-0998">Cell outer membrane</keyword>
<dbReference type="CDD" id="cd16326">
    <property type="entry name" value="LolB"/>
    <property type="match status" value="1"/>
</dbReference>
<dbReference type="InterPro" id="IPR004565">
    <property type="entry name" value="OM_lipoprot_LolB"/>
</dbReference>
<dbReference type="EMBL" id="JAWCUA010000001">
    <property type="protein sequence ID" value="MDU0111962.1"/>
    <property type="molecule type" value="Genomic_DNA"/>
</dbReference>
<accession>A0ABU3QWZ9</accession>
<keyword evidence="9" id="KW-0564">Palmitate</keyword>
<reference evidence="14 16" key="1">
    <citation type="submission" date="2023-10" db="EMBL/GenBank/DDBJ databases">
        <title>Psychrosphaera aquimaarina strain SW33 isolated from seawater.</title>
        <authorList>
            <person name="Bayburt H."/>
            <person name="Kim J.M."/>
            <person name="Choi B.J."/>
            <person name="Jeon C.O."/>
        </authorList>
    </citation>
    <scope>NUCLEOTIDE SEQUENCE [LARGE SCALE GENOMIC DNA]</scope>
    <source>
        <strain evidence="14 16">KCTC 52743</strain>
    </source>
</reference>
<feature type="signal peptide" evidence="13">
    <location>
        <begin position="1"/>
        <end position="24"/>
    </location>
</feature>
<evidence type="ECO:0000256" key="7">
    <source>
        <dbReference type="ARBA" id="ARBA00022927"/>
    </source>
</evidence>
<keyword evidence="5" id="KW-0813">Transport</keyword>
<organism evidence="14 16">
    <name type="scientific">Psychrosphaera aquimarina</name>
    <dbReference type="NCBI Taxonomy" id="2044854"/>
    <lineage>
        <taxon>Bacteria</taxon>
        <taxon>Pseudomonadati</taxon>
        <taxon>Pseudomonadota</taxon>
        <taxon>Gammaproteobacteria</taxon>
        <taxon>Alteromonadales</taxon>
        <taxon>Pseudoalteromonadaceae</taxon>
        <taxon>Psychrosphaera</taxon>
    </lineage>
</organism>
<dbReference type="PROSITE" id="PS51257">
    <property type="entry name" value="PROKAR_LIPOPROTEIN"/>
    <property type="match status" value="1"/>
</dbReference>
<keyword evidence="6 13" id="KW-0732">Signal</keyword>
<evidence type="ECO:0000256" key="2">
    <source>
        <dbReference type="ARBA" id="ARBA00009696"/>
    </source>
</evidence>
<evidence type="ECO:0000313" key="14">
    <source>
        <dbReference type="EMBL" id="MDU0111962.1"/>
    </source>
</evidence>
<proteinExistence type="inferred from homology"/>
<comment type="subunit">
    <text evidence="3">Monomer.</text>
</comment>
<keyword evidence="10" id="KW-0143">Chaperone</keyword>
<keyword evidence="16" id="KW-1185">Reference proteome</keyword>
<evidence type="ECO:0000256" key="5">
    <source>
        <dbReference type="ARBA" id="ARBA00022448"/>
    </source>
</evidence>
<evidence type="ECO:0000256" key="6">
    <source>
        <dbReference type="ARBA" id="ARBA00022729"/>
    </source>
</evidence>
<dbReference type="Proteomes" id="UP001257914">
    <property type="component" value="Unassembled WGS sequence"/>
</dbReference>
<evidence type="ECO:0000256" key="11">
    <source>
        <dbReference type="ARBA" id="ARBA00023237"/>
    </source>
</evidence>
<keyword evidence="12 14" id="KW-0449">Lipoprotein</keyword>
<evidence type="ECO:0000256" key="10">
    <source>
        <dbReference type="ARBA" id="ARBA00023186"/>
    </source>
</evidence>
<sequence>MKPFQTIFLRVSILLLALFLSACSTLNQFQTAPKELPLDIKKLDSWTVRGKVLIKTETENLSGYFYWQKQQDSVQFSLNTFIGTNILTLTTKNNLSTLEVDGKVYKDRSASRLIRRTTGIQLPLEKLELWIRGQLAGKEKSIIKNGNQIKQFDYTGTEQKWQVKYSKFQQQKIYTLPMLINLTTKGTKLKLSVSNWEFD</sequence>
<gene>
    <name evidence="14" type="primary">lolB</name>
    <name evidence="14" type="ORF">RT723_02860</name>
    <name evidence="15" type="ORF">RT723_02995</name>
</gene>
<evidence type="ECO:0000256" key="1">
    <source>
        <dbReference type="ARBA" id="ARBA00004459"/>
    </source>
</evidence>
<evidence type="ECO:0000256" key="9">
    <source>
        <dbReference type="ARBA" id="ARBA00023139"/>
    </source>
</evidence>
<dbReference type="Pfam" id="PF03550">
    <property type="entry name" value="LolB"/>
    <property type="match status" value="1"/>
</dbReference>
<comment type="similarity">
    <text evidence="2">Belongs to the LolB family.</text>
</comment>
<dbReference type="RefSeq" id="WP_315945810.1">
    <property type="nucleotide sequence ID" value="NZ_JAWCUA010000001.1"/>
</dbReference>
<evidence type="ECO:0000313" key="15">
    <source>
        <dbReference type="EMBL" id="MDU0111984.1"/>
    </source>
</evidence>
<dbReference type="InterPro" id="IPR029046">
    <property type="entry name" value="LolA/LolB/LppX"/>
</dbReference>
<evidence type="ECO:0000256" key="12">
    <source>
        <dbReference type="ARBA" id="ARBA00023288"/>
    </source>
</evidence>
<dbReference type="NCBIfam" id="TIGR00548">
    <property type="entry name" value="lolB"/>
    <property type="match status" value="1"/>
</dbReference>
<comment type="subcellular location">
    <subcellularLocation>
        <location evidence="1">Cell outer membrane</location>
        <topology evidence="1">Lipid-anchor</topology>
    </subcellularLocation>
</comment>
<keyword evidence="8" id="KW-0472">Membrane</keyword>
<name>A0ABU3QWZ9_9GAMM</name>
<comment type="caution">
    <text evidence="14">The sequence shown here is derived from an EMBL/GenBank/DDBJ whole genome shotgun (WGS) entry which is preliminary data.</text>
</comment>
<evidence type="ECO:0000256" key="8">
    <source>
        <dbReference type="ARBA" id="ARBA00023136"/>
    </source>
</evidence>
<protein>
    <recommendedName>
        <fullName evidence="4">Outer-membrane lipoprotein LolB</fullName>
    </recommendedName>
</protein>
<evidence type="ECO:0000313" key="16">
    <source>
        <dbReference type="Proteomes" id="UP001257914"/>
    </source>
</evidence>